<feature type="region of interest" description="Disordered" evidence="1">
    <location>
        <begin position="41"/>
        <end position="63"/>
    </location>
</feature>
<proteinExistence type="predicted"/>
<feature type="compositionally biased region" description="Pro residues" evidence="1">
    <location>
        <begin position="45"/>
        <end position="57"/>
    </location>
</feature>
<dbReference type="EMBL" id="VDEP01000313">
    <property type="protein sequence ID" value="KAA1105000.1"/>
    <property type="molecule type" value="Genomic_DNA"/>
</dbReference>
<dbReference type="Proteomes" id="UP000325313">
    <property type="component" value="Unassembled WGS sequence"/>
</dbReference>
<name>A0A5B0PVY1_PUCGR</name>
<protein>
    <submittedName>
        <fullName evidence="2">Uncharacterized protein</fullName>
    </submittedName>
</protein>
<dbReference type="EMBL" id="VSWC01000002">
    <property type="protein sequence ID" value="KAA1117335.1"/>
    <property type="molecule type" value="Genomic_DNA"/>
</dbReference>
<feature type="compositionally biased region" description="Pro residues" evidence="1">
    <location>
        <begin position="11"/>
        <end position="20"/>
    </location>
</feature>
<feature type="region of interest" description="Disordered" evidence="1">
    <location>
        <begin position="1"/>
        <end position="27"/>
    </location>
</feature>
<dbReference type="AlphaFoldDB" id="A0A5B0PVY1"/>
<accession>A0A5B0PVY1</accession>
<evidence type="ECO:0000313" key="2">
    <source>
        <dbReference type="EMBL" id="KAA1105000.1"/>
    </source>
</evidence>
<keyword evidence="4" id="KW-1185">Reference proteome</keyword>
<comment type="caution">
    <text evidence="2">The sequence shown here is derived from an EMBL/GenBank/DDBJ whole genome shotgun (WGS) entry which is preliminary data.</text>
</comment>
<gene>
    <name evidence="3" type="ORF">PGT21_004043</name>
    <name evidence="2" type="ORF">PGTUg99_004289</name>
</gene>
<evidence type="ECO:0000256" key="1">
    <source>
        <dbReference type="SAM" id="MobiDB-lite"/>
    </source>
</evidence>
<dbReference type="Proteomes" id="UP000324748">
    <property type="component" value="Unassembled WGS sequence"/>
</dbReference>
<sequence>MGEFFNTQAGPPSPSGPSKPPRWMGRRPQRTTAAALDFFTRIPQGRPPPTTLNPYPRPSLSTGPWTTTINSTLDLLLAIDYRQISSKYSDRSTRRN</sequence>
<evidence type="ECO:0000313" key="4">
    <source>
        <dbReference type="Proteomes" id="UP000324748"/>
    </source>
</evidence>
<evidence type="ECO:0000313" key="3">
    <source>
        <dbReference type="EMBL" id="KAA1117335.1"/>
    </source>
</evidence>
<organism evidence="2 5">
    <name type="scientific">Puccinia graminis f. sp. tritici</name>
    <dbReference type="NCBI Taxonomy" id="56615"/>
    <lineage>
        <taxon>Eukaryota</taxon>
        <taxon>Fungi</taxon>
        <taxon>Dikarya</taxon>
        <taxon>Basidiomycota</taxon>
        <taxon>Pucciniomycotina</taxon>
        <taxon>Pucciniomycetes</taxon>
        <taxon>Pucciniales</taxon>
        <taxon>Pucciniaceae</taxon>
        <taxon>Puccinia</taxon>
    </lineage>
</organism>
<reference evidence="4 5" key="1">
    <citation type="submission" date="2019-05" db="EMBL/GenBank/DDBJ databases">
        <title>Emergence of the Ug99 lineage of the wheat stem rust pathogen through somatic hybridization.</title>
        <authorList>
            <person name="Li F."/>
            <person name="Upadhyaya N.M."/>
            <person name="Sperschneider J."/>
            <person name="Matny O."/>
            <person name="Nguyen-Phuc H."/>
            <person name="Mago R."/>
            <person name="Raley C."/>
            <person name="Miller M.E."/>
            <person name="Silverstein K.A.T."/>
            <person name="Henningsen E."/>
            <person name="Hirsch C.D."/>
            <person name="Visser B."/>
            <person name="Pretorius Z.A."/>
            <person name="Steffenson B.J."/>
            <person name="Schwessinger B."/>
            <person name="Dodds P.N."/>
            <person name="Figueroa M."/>
        </authorList>
    </citation>
    <scope>NUCLEOTIDE SEQUENCE [LARGE SCALE GENOMIC DNA]</scope>
    <source>
        <strain evidence="3">21-0</strain>
        <strain evidence="2 5">Ug99</strain>
    </source>
</reference>
<evidence type="ECO:0000313" key="5">
    <source>
        <dbReference type="Proteomes" id="UP000325313"/>
    </source>
</evidence>